<comment type="caution">
    <text evidence="3">The sequence shown here is derived from an EMBL/GenBank/DDBJ whole genome shotgun (WGS) entry which is preliminary data.</text>
</comment>
<protein>
    <submittedName>
        <fullName evidence="3">Dihydroneopterin triphosphate diphosphatase</fullName>
        <ecNumber evidence="3">3.6.1.67</ecNumber>
    </submittedName>
</protein>
<dbReference type="EC" id="3.6.1.67" evidence="3"/>
<feature type="domain" description="Nudix hydrolase" evidence="2">
    <location>
        <begin position="5"/>
        <end position="147"/>
    </location>
</feature>
<gene>
    <name evidence="3" type="primary">nudB</name>
    <name evidence="3" type="ORF">L2725_08295</name>
</gene>
<dbReference type="PANTHER" id="PTHR21340:SF0">
    <property type="entry name" value="BIS(5'-NUCLEOSYL)-TETRAPHOSPHATASE [ASYMMETRICAL]"/>
    <property type="match status" value="1"/>
</dbReference>
<dbReference type="CDD" id="cd04664">
    <property type="entry name" value="NUDIX_DHNTPase_like"/>
    <property type="match status" value="1"/>
</dbReference>
<dbReference type="InterPro" id="IPR015797">
    <property type="entry name" value="NUDIX_hydrolase-like_dom_sf"/>
</dbReference>
<evidence type="ECO:0000313" key="3">
    <source>
        <dbReference type="EMBL" id="MCL2913791.1"/>
    </source>
</evidence>
<dbReference type="GO" id="GO:0019177">
    <property type="term" value="F:dihydroneopterin triphosphate pyrophosphohydrolase activity"/>
    <property type="evidence" value="ECO:0007669"/>
    <property type="project" value="UniProtKB-EC"/>
</dbReference>
<accession>A0ABT0N5S5</accession>
<keyword evidence="1 3" id="KW-0378">Hydrolase</keyword>
<dbReference type="PROSITE" id="PS51462">
    <property type="entry name" value="NUDIX"/>
    <property type="match status" value="1"/>
</dbReference>
<dbReference type="InterPro" id="IPR000086">
    <property type="entry name" value="NUDIX_hydrolase_dom"/>
</dbReference>
<evidence type="ECO:0000259" key="2">
    <source>
        <dbReference type="PROSITE" id="PS51462"/>
    </source>
</evidence>
<dbReference type="Pfam" id="PF00293">
    <property type="entry name" value="NUDIX"/>
    <property type="match status" value="1"/>
</dbReference>
<dbReference type="PANTHER" id="PTHR21340">
    <property type="entry name" value="DIADENOSINE 5,5-P1,P4-TETRAPHOSPHATE PYROPHOSPHOHYDROLASE MUTT"/>
    <property type="match status" value="1"/>
</dbReference>
<dbReference type="RefSeq" id="WP_249248500.1">
    <property type="nucleotide sequence ID" value="NZ_JAKIKT010000002.1"/>
</dbReference>
<keyword evidence="4" id="KW-1185">Reference proteome</keyword>
<dbReference type="Gene3D" id="3.90.79.10">
    <property type="entry name" value="Nucleoside Triphosphate Pyrophosphohydrolase"/>
    <property type="match status" value="1"/>
</dbReference>
<proteinExistence type="predicted"/>
<dbReference type="InterPro" id="IPR051325">
    <property type="entry name" value="Nudix_hydrolase_domain"/>
</dbReference>
<dbReference type="InterPro" id="IPR003564">
    <property type="entry name" value="DHNTPase"/>
</dbReference>
<dbReference type="Proteomes" id="UP001202831">
    <property type="component" value="Unassembled WGS sequence"/>
</dbReference>
<reference evidence="3 4" key="1">
    <citation type="submission" date="2022-01" db="EMBL/GenBank/DDBJ databases">
        <title>Whole genome-based taxonomy of the Shewanellaceae.</title>
        <authorList>
            <person name="Martin-Rodriguez A.J."/>
        </authorList>
    </citation>
    <scope>NUCLEOTIDE SEQUENCE [LARGE SCALE GENOMIC DNA]</scope>
    <source>
        <strain evidence="3 4">DSM 21332</strain>
    </source>
</reference>
<dbReference type="PRINTS" id="PR01404">
    <property type="entry name" value="NPPPHYDRLASE"/>
</dbReference>
<evidence type="ECO:0000256" key="1">
    <source>
        <dbReference type="ARBA" id="ARBA00022801"/>
    </source>
</evidence>
<dbReference type="SUPFAM" id="SSF55811">
    <property type="entry name" value="Nudix"/>
    <property type="match status" value="1"/>
</dbReference>
<evidence type="ECO:0000313" key="4">
    <source>
        <dbReference type="Proteomes" id="UP001202831"/>
    </source>
</evidence>
<dbReference type="NCBIfam" id="NF006961">
    <property type="entry name" value="PRK09438.1"/>
    <property type="match status" value="1"/>
</dbReference>
<sequence length="150" mass="17059">MSDNQYRQPVSVLVVVYSPDGRFLLLERCYPKGFWQSVTGGVEWGETPRQSAIRELWEETGICISQAQLELKDHCSQTRYAIMPQWQSRYAPDTKENTEHLFSVCVPQNINVVLAEQEHTSYCWLDAAEAMDKVFSATNRQAIAAIAGLD</sequence>
<organism evidence="3 4">
    <name type="scientific">Shewanella corallii</name>
    <dbReference type="NCBI Taxonomy" id="560080"/>
    <lineage>
        <taxon>Bacteria</taxon>
        <taxon>Pseudomonadati</taxon>
        <taxon>Pseudomonadota</taxon>
        <taxon>Gammaproteobacteria</taxon>
        <taxon>Alteromonadales</taxon>
        <taxon>Shewanellaceae</taxon>
        <taxon>Shewanella</taxon>
    </lineage>
</organism>
<name>A0ABT0N5S5_9GAMM</name>
<dbReference type="EMBL" id="JAKIKT010000002">
    <property type="protein sequence ID" value="MCL2913791.1"/>
    <property type="molecule type" value="Genomic_DNA"/>
</dbReference>